<name>A0ABP8D736_9ACTN</name>
<evidence type="ECO:0000259" key="3">
    <source>
        <dbReference type="Pfam" id="PF01613"/>
    </source>
</evidence>
<gene>
    <name evidence="4" type="ORF">GCM10022255_031470</name>
</gene>
<organism evidence="4 5">
    <name type="scientific">Dactylosporangium darangshiense</name>
    <dbReference type="NCBI Taxonomy" id="579108"/>
    <lineage>
        <taxon>Bacteria</taxon>
        <taxon>Bacillati</taxon>
        <taxon>Actinomycetota</taxon>
        <taxon>Actinomycetes</taxon>
        <taxon>Micromonosporales</taxon>
        <taxon>Micromonosporaceae</taxon>
        <taxon>Dactylosporangium</taxon>
    </lineage>
</organism>
<accession>A0ABP8D736</accession>
<dbReference type="PANTHER" id="PTHR30466:SF1">
    <property type="entry name" value="FMN REDUCTASE (NADH) RUTF"/>
    <property type="match status" value="1"/>
</dbReference>
<comment type="caution">
    <text evidence="4">The sequence shown here is derived from an EMBL/GenBank/DDBJ whole genome shotgun (WGS) entry which is preliminary data.</text>
</comment>
<dbReference type="InterPro" id="IPR012349">
    <property type="entry name" value="Split_barrel_FMN-bd"/>
</dbReference>
<dbReference type="Gene3D" id="2.30.110.10">
    <property type="entry name" value="Electron Transport, Fmn-binding Protein, Chain A"/>
    <property type="match status" value="1"/>
</dbReference>
<evidence type="ECO:0000256" key="1">
    <source>
        <dbReference type="ARBA" id="ARBA00023002"/>
    </source>
</evidence>
<feature type="compositionally biased region" description="Basic and acidic residues" evidence="2">
    <location>
        <begin position="7"/>
        <end position="20"/>
    </location>
</feature>
<reference evidence="5" key="1">
    <citation type="journal article" date="2019" name="Int. J. Syst. Evol. Microbiol.">
        <title>The Global Catalogue of Microorganisms (GCM) 10K type strain sequencing project: providing services to taxonomists for standard genome sequencing and annotation.</title>
        <authorList>
            <consortium name="The Broad Institute Genomics Platform"/>
            <consortium name="The Broad Institute Genome Sequencing Center for Infectious Disease"/>
            <person name="Wu L."/>
            <person name="Ma J."/>
        </authorList>
    </citation>
    <scope>NUCLEOTIDE SEQUENCE [LARGE SCALE GENOMIC DNA]</scope>
    <source>
        <strain evidence="5">JCM 17441</strain>
    </source>
</reference>
<dbReference type="SUPFAM" id="SSF50475">
    <property type="entry name" value="FMN-binding split barrel"/>
    <property type="match status" value="1"/>
</dbReference>
<proteinExistence type="predicted"/>
<feature type="domain" description="Flavin reductase like" evidence="3">
    <location>
        <begin position="2"/>
        <end position="90"/>
    </location>
</feature>
<dbReference type="PANTHER" id="PTHR30466">
    <property type="entry name" value="FLAVIN REDUCTASE"/>
    <property type="match status" value="1"/>
</dbReference>
<keyword evidence="5" id="KW-1185">Reference proteome</keyword>
<evidence type="ECO:0000256" key="2">
    <source>
        <dbReference type="SAM" id="MobiDB-lite"/>
    </source>
</evidence>
<dbReference type="Proteomes" id="UP001500620">
    <property type="component" value="Unassembled WGS sequence"/>
</dbReference>
<dbReference type="InterPro" id="IPR002563">
    <property type="entry name" value="Flavin_Rdtase-like_dom"/>
</dbReference>
<evidence type="ECO:0000313" key="4">
    <source>
        <dbReference type="EMBL" id="GAA4249057.1"/>
    </source>
</evidence>
<dbReference type="InterPro" id="IPR050268">
    <property type="entry name" value="NADH-dep_flavin_reductase"/>
</dbReference>
<sequence>MSVLDAAQRDVARRFADRSRPPGAAQFDGVACIAGSRTGAPLIGGALAWLECRRWRTYDGGDHLIHVGRVLSVRRAPHGDALMSFEGHYLTGGNHDPDRP</sequence>
<dbReference type="EMBL" id="BAABAT010000007">
    <property type="protein sequence ID" value="GAA4249057.1"/>
    <property type="molecule type" value="Genomic_DNA"/>
</dbReference>
<feature type="region of interest" description="Disordered" evidence="2">
    <location>
        <begin position="1"/>
        <end position="24"/>
    </location>
</feature>
<protein>
    <recommendedName>
        <fullName evidence="3">Flavin reductase like domain-containing protein</fullName>
    </recommendedName>
</protein>
<evidence type="ECO:0000313" key="5">
    <source>
        <dbReference type="Proteomes" id="UP001500620"/>
    </source>
</evidence>
<keyword evidence="1" id="KW-0560">Oxidoreductase</keyword>
<dbReference type="Pfam" id="PF01613">
    <property type="entry name" value="Flavin_Reduct"/>
    <property type="match status" value="1"/>
</dbReference>